<feature type="signal peptide" evidence="2">
    <location>
        <begin position="1"/>
        <end position="24"/>
    </location>
</feature>
<organism evidence="3 4">
    <name type="scientific">Mycolicibacterium senegalense</name>
    <dbReference type="NCBI Taxonomy" id="1796"/>
    <lineage>
        <taxon>Bacteria</taxon>
        <taxon>Bacillati</taxon>
        <taxon>Actinomycetota</taxon>
        <taxon>Actinomycetes</taxon>
        <taxon>Mycobacteriales</taxon>
        <taxon>Mycobacteriaceae</taxon>
        <taxon>Mycolicibacterium</taxon>
    </lineage>
</organism>
<dbReference type="AlphaFoldDB" id="A0A378SV64"/>
<name>A0A378SV64_9MYCO</name>
<feature type="region of interest" description="Disordered" evidence="1">
    <location>
        <begin position="358"/>
        <end position="443"/>
    </location>
</feature>
<gene>
    <name evidence="3" type="ORF">NCTC4524_00020</name>
</gene>
<feature type="compositionally biased region" description="Polar residues" evidence="1">
    <location>
        <begin position="372"/>
        <end position="383"/>
    </location>
</feature>
<evidence type="ECO:0000256" key="2">
    <source>
        <dbReference type="SAM" id="SignalP"/>
    </source>
</evidence>
<protein>
    <recommendedName>
        <fullName evidence="5">PE-PGRS family protein</fullName>
    </recommendedName>
</protein>
<keyword evidence="2" id="KW-0732">Signal</keyword>
<proteinExistence type="predicted"/>
<evidence type="ECO:0000256" key="1">
    <source>
        <dbReference type="SAM" id="MobiDB-lite"/>
    </source>
</evidence>
<feature type="compositionally biased region" description="Low complexity" evidence="1">
    <location>
        <begin position="326"/>
        <end position="345"/>
    </location>
</feature>
<feature type="compositionally biased region" description="Polar residues" evidence="1">
    <location>
        <begin position="417"/>
        <end position="429"/>
    </location>
</feature>
<feature type="chain" id="PRO_5039084292" description="PE-PGRS family protein" evidence="2">
    <location>
        <begin position="25"/>
        <end position="443"/>
    </location>
</feature>
<feature type="region of interest" description="Disordered" evidence="1">
    <location>
        <begin position="302"/>
        <end position="345"/>
    </location>
</feature>
<feature type="compositionally biased region" description="Basic and acidic residues" evidence="1">
    <location>
        <begin position="398"/>
        <end position="416"/>
    </location>
</feature>
<dbReference type="EMBL" id="UGQQ01000001">
    <property type="protein sequence ID" value="STZ51249.1"/>
    <property type="molecule type" value="Genomic_DNA"/>
</dbReference>
<evidence type="ECO:0000313" key="3">
    <source>
        <dbReference type="EMBL" id="STZ51249.1"/>
    </source>
</evidence>
<accession>A0A378SV64</accession>
<dbReference type="Proteomes" id="UP000254945">
    <property type="component" value="Unassembled WGS sequence"/>
</dbReference>
<sequence length="443" mass="44862">MHTVLRPFSTAAIALTAASVVAVAPIAAPLPEVQTPAISSASVQLTASTFVDPVTRWMQVFEATSANLTKIGDYIEAYPELSLPGMLDLFEAKLQGYGNDLFGGLPQVAEGLQRWATTTLTTGLQTALEQAASGQPQAAVTTFRDTVMSLLGLSSPLFGLAGFLTVPIEIMQDMADLAFAVLMPIPLRNNVVIPVLNLAWSPLVSASVTAQKIIDAVAAGDGLGALGAVINAPADAVDHFLNSSGGGLVWANRIGSTTVIQGGLLVSLLIKVPRAILTSVKPPITTVAATSVADADIASGTTVPLSTTSPGELPAGTSAPVKAHQPAAEPAAADPAPAADPTEVDAAAAVAVSSNGATDLSAGNKAVPGKIGTTSSQSRQQVRASIENVANEVNKGLNDVRDGIEKSVTGLKDRISKTTTKASSPQDATGSSEAGSSDSGSDD</sequence>
<feature type="compositionally biased region" description="Low complexity" evidence="1">
    <location>
        <begin position="430"/>
        <end position="443"/>
    </location>
</feature>
<evidence type="ECO:0000313" key="4">
    <source>
        <dbReference type="Proteomes" id="UP000254945"/>
    </source>
</evidence>
<reference evidence="3 4" key="1">
    <citation type="submission" date="2018-06" db="EMBL/GenBank/DDBJ databases">
        <authorList>
            <consortium name="Pathogen Informatics"/>
            <person name="Doyle S."/>
        </authorList>
    </citation>
    <scope>NUCLEOTIDE SEQUENCE [LARGE SCALE GENOMIC DNA]</scope>
    <source>
        <strain evidence="3 4">NCTC4524</strain>
    </source>
</reference>
<evidence type="ECO:0008006" key="5">
    <source>
        <dbReference type="Google" id="ProtNLM"/>
    </source>
</evidence>